<dbReference type="PATRIC" id="fig|271065.3.peg.2090"/>
<dbReference type="KEGG" id="mah:MEALZ_2034"/>
<proteinExistence type="predicted"/>
<dbReference type="InterPro" id="IPR013976">
    <property type="entry name" value="HDOD"/>
</dbReference>
<feature type="domain" description="HDOD" evidence="1">
    <location>
        <begin position="17"/>
        <end position="212"/>
    </location>
</feature>
<dbReference type="Proteomes" id="UP000008315">
    <property type="component" value="Chromosome"/>
</dbReference>
<dbReference type="Gene3D" id="1.10.3210.10">
    <property type="entry name" value="Hypothetical protein af1432"/>
    <property type="match status" value="1"/>
</dbReference>
<dbReference type="SUPFAM" id="SSF109604">
    <property type="entry name" value="HD-domain/PDEase-like"/>
    <property type="match status" value="1"/>
</dbReference>
<dbReference type="EMBL" id="FO082060">
    <property type="protein sequence ID" value="CCE23720.1"/>
    <property type="molecule type" value="Genomic_DNA"/>
</dbReference>
<keyword evidence="3" id="KW-1185">Reference proteome</keyword>
<dbReference type="HOGENOM" id="CLU_048246_4_0_6"/>
<dbReference type="Pfam" id="PF08668">
    <property type="entry name" value="HDOD"/>
    <property type="match status" value="1"/>
</dbReference>
<dbReference type="PANTHER" id="PTHR33525:SF3">
    <property type="entry name" value="RIBONUCLEASE Y"/>
    <property type="match status" value="1"/>
</dbReference>
<protein>
    <recommendedName>
        <fullName evidence="1">HDOD domain-containing protein</fullName>
    </recommendedName>
</protein>
<dbReference type="AlphaFoldDB" id="G4T3J8"/>
<name>G4T3J8_META2</name>
<evidence type="ECO:0000313" key="3">
    <source>
        <dbReference type="Proteomes" id="UP000008315"/>
    </source>
</evidence>
<dbReference type="PROSITE" id="PS51833">
    <property type="entry name" value="HDOD"/>
    <property type="match status" value="1"/>
</dbReference>
<dbReference type="RefSeq" id="WP_014148512.1">
    <property type="nucleotide sequence ID" value="NC_016112.1"/>
</dbReference>
<sequence>MTKSLTAKSLIEDSVKLYSLPDIYFQIREMVRDPRYTAIDIGRVITKDPALSMRLLKIVNSSFYGFQAKIDTISRAVTIIGIEELQSLALATSVVDTFDNIPDDLINMTDFWIQSIHCAVIAKLLAKKAAVLHCERLFLTGLLHDIGALVIYTKLPDQSRQILKNNFQNKRQLANLERQVLGFTRADVGGELAESWKLPESISEAIRYQLHPEKALIHKLDAHLLYLAINLNESKTRDEFLSTLSSSTLSILRLNEAKIKQVMAAAVDEANATFDILAPGKQFH</sequence>
<reference evidence="3" key="1">
    <citation type="journal article" date="2012" name="J. Bacteriol.">
        <title>Genome sequence of the haloalkaliphilic methanotrophic bacterium Methylomicrobium alcaliphilum 20Z.</title>
        <authorList>
            <person name="Vuilleumier S."/>
            <person name="Khmelenina V.N."/>
            <person name="Bringel F."/>
            <person name="Reshetnikov A.S."/>
            <person name="Lajus A."/>
            <person name="Mangenot S."/>
            <person name="Rouy Z."/>
            <person name="Op den Camp H.J."/>
            <person name="Jetten M.S."/>
            <person name="Dispirito A.A."/>
            <person name="Dunfield P."/>
            <person name="Klotz M.G."/>
            <person name="Semrau J.D."/>
            <person name="Stein L.Y."/>
            <person name="Barbe V."/>
            <person name="Medigue C."/>
            <person name="Trotsenko Y.A."/>
            <person name="Kalyuzhnaya M.G."/>
        </authorList>
    </citation>
    <scope>NUCLEOTIDE SEQUENCE [LARGE SCALE GENOMIC DNA]</scope>
    <source>
        <strain evidence="3">DSM 19304 / NCIMB 14124 / VKM B-2133 / 20Z</strain>
    </source>
</reference>
<gene>
    <name evidence="2" type="ordered locus">MEALZ_2034</name>
</gene>
<evidence type="ECO:0000259" key="1">
    <source>
        <dbReference type="PROSITE" id="PS51833"/>
    </source>
</evidence>
<dbReference type="InterPro" id="IPR052340">
    <property type="entry name" value="RNase_Y/CdgJ"/>
</dbReference>
<organism evidence="2 3">
    <name type="scientific">Methylotuvimicrobium alcaliphilum (strain DSM 19304 / NCIMB 14124 / VKM B-2133 / 20Z)</name>
    <name type="common">Methylomicrobium alcaliphilum</name>
    <dbReference type="NCBI Taxonomy" id="1091494"/>
    <lineage>
        <taxon>Bacteria</taxon>
        <taxon>Pseudomonadati</taxon>
        <taxon>Pseudomonadota</taxon>
        <taxon>Gammaproteobacteria</taxon>
        <taxon>Methylococcales</taxon>
        <taxon>Methylococcaceae</taxon>
        <taxon>Methylotuvimicrobium</taxon>
    </lineage>
</organism>
<dbReference type="STRING" id="1091494.MEALZ_2034"/>
<evidence type="ECO:0000313" key="2">
    <source>
        <dbReference type="EMBL" id="CCE23720.1"/>
    </source>
</evidence>
<accession>G4T3J8</accession>
<dbReference type="PANTHER" id="PTHR33525">
    <property type="match status" value="1"/>
</dbReference>